<dbReference type="PROSITE" id="PS51186">
    <property type="entry name" value="GNAT"/>
    <property type="match status" value="1"/>
</dbReference>
<dbReference type="Gene3D" id="3.40.630.30">
    <property type="match status" value="1"/>
</dbReference>
<dbReference type="PANTHER" id="PTHR43328">
    <property type="entry name" value="ACETYLTRANSFERASE-RELATED"/>
    <property type="match status" value="1"/>
</dbReference>
<dbReference type="AlphaFoldDB" id="A0A6N8J9F6"/>
<sequence>MSTIPSSENNSLQHATHGQLLNATALNHRELFCMNAKVVAGEVYTVNGVSWTHAGSRSESMIAFPELTAENAGTTLDKIIGYYLNHPPKGVGCWSLDPAQPADLGVKLLARGFQPGWRPQWMSLDLANIATDYPVPRYLEIKADSHTPIYQVKELPYASLKDSGVNYAVLQAFPDRTQRFIAVLNGRIVAQSAVLLAAGVAGIYNVGVVPDERDQGIGKAIVLAACAFAKEKGYHYAVLNATGRRMYQKAGFEWMGDGWTWWLKGSNLVNNPPSAAQVAIAEAIGTGNLIAHTDTALLNQPLTNGMTLMQLAVHCHQPASAEWLMKHGVACTVLDAWDLGWKERATALLKNDPALVNFQYGERHATLLHLAAERNDMALAALALSANPDLQLRDYIYNSTALDWAKHLNRITIQQLITSYLT</sequence>
<dbReference type="InterPro" id="IPR016181">
    <property type="entry name" value="Acyl_CoA_acyltransferase"/>
</dbReference>
<dbReference type="GO" id="GO:0016747">
    <property type="term" value="F:acyltransferase activity, transferring groups other than amino-acyl groups"/>
    <property type="evidence" value="ECO:0007669"/>
    <property type="project" value="InterPro"/>
</dbReference>
<dbReference type="InterPro" id="IPR036770">
    <property type="entry name" value="Ankyrin_rpt-contain_sf"/>
</dbReference>
<dbReference type="SUPFAM" id="SSF55729">
    <property type="entry name" value="Acyl-CoA N-acyltransferases (Nat)"/>
    <property type="match status" value="1"/>
</dbReference>
<evidence type="ECO:0000259" key="1">
    <source>
        <dbReference type="PROSITE" id="PS51186"/>
    </source>
</evidence>
<accession>A0A6N8J9F6</accession>
<dbReference type="InterPro" id="IPR000182">
    <property type="entry name" value="GNAT_dom"/>
</dbReference>
<proteinExistence type="predicted"/>
<dbReference type="Proteomes" id="UP000468388">
    <property type="component" value="Unassembled WGS sequence"/>
</dbReference>
<dbReference type="Gene3D" id="1.25.40.20">
    <property type="entry name" value="Ankyrin repeat-containing domain"/>
    <property type="match status" value="1"/>
</dbReference>
<keyword evidence="3" id="KW-1185">Reference proteome</keyword>
<organism evidence="2 3">
    <name type="scientific">Chitinophaga oryziterrae</name>
    <dbReference type="NCBI Taxonomy" id="1031224"/>
    <lineage>
        <taxon>Bacteria</taxon>
        <taxon>Pseudomonadati</taxon>
        <taxon>Bacteroidota</taxon>
        <taxon>Chitinophagia</taxon>
        <taxon>Chitinophagales</taxon>
        <taxon>Chitinophagaceae</taxon>
        <taxon>Chitinophaga</taxon>
    </lineage>
</organism>
<name>A0A6N8J9F6_9BACT</name>
<feature type="domain" description="N-acetyltransferase" evidence="1">
    <location>
        <begin position="139"/>
        <end position="273"/>
    </location>
</feature>
<dbReference type="SUPFAM" id="SSF48403">
    <property type="entry name" value="Ankyrin repeat"/>
    <property type="match status" value="1"/>
</dbReference>
<evidence type="ECO:0000313" key="3">
    <source>
        <dbReference type="Proteomes" id="UP000468388"/>
    </source>
</evidence>
<dbReference type="RefSeq" id="WP_157299758.1">
    <property type="nucleotide sequence ID" value="NZ_BAAAZB010000010.1"/>
</dbReference>
<keyword evidence="2" id="KW-0808">Transferase</keyword>
<dbReference type="PANTHER" id="PTHR43328:SF1">
    <property type="entry name" value="N-ACETYLTRANSFERASE DOMAIN-CONTAINING PROTEIN"/>
    <property type="match status" value="1"/>
</dbReference>
<dbReference type="Pfam" id="PF00583">
    <property type="entry name" value="Acetyltransf_1"/>
    <property type="match status" value="1"/>
</dbReference>
<reference evidence="2 3" key="1">
    <citation type="submission" date="2019-12" db="EMBL/GenBank/DDBJ databases">
        <title>The draft genomic sequence of strain Chitinophaga oryziterrae JCM 16595.</title>
        <authorList>
            <person name="Zhang X."/>
        </authorList>
    </citation>
    <scope>NUCLEOTIDE SEQUENCE [LARGE SCALE GENOMIC DNA]</scope>
    <source>
        <strain evidence="2 3">JCM 16595</strain>
    </source>
</reference>
<protein>
    <submittedName>
        <fullName evidence="2">GNAT family N-acetyltransferase</fullName>
    </submittedName>
</protein>
<evidence type="ECO:0000313" key="2">
    <source>
        <dbReference type="EMBL" id="MVT41148.1"/>
    </source>
</evidence>
<dbReference type="CDD" id="cd04301">
    <property type="entry name" value="NAT_SF"/>
    <property type="match status" value="1"/>
</dbReference>
<gene>
    <name evidence="2" type="ORF">GO495_11190</name>
</gene>
<dbReference type="EMBL" id="WRXO01000002">
    <property type="protein sequence ID" value="MVT41148.1"/>
    <property type="molecule type" value="Genomic_DNA"/>
</dbReference>
<comment type="caution">
    <text evidence="2">The sequence shown here is derived from an EMBL/GenBank/DDBJ whole genome shotgun (WGS) entry which is preliminary data.</text>
</comment>
<dbReference type="OrthoDB" id="1096234at2"/>